<keyword evidence="1" id="KW-0472">Membrane</keyword>
<name>A0AAV0DV86_9ASTE</name>
<feature type="transmembrane region" description="Helical" evidence="1">
    <location>
        <begin position="173"/>
        <end position="197"/>
    </location>
</feature>
<evidence type="ECO:0000256" key="1">
    <source>
        <dbReference type="SAM" id="Phobius"/>
    </source>
</evidence>
<evidence type="ECO:0000313" key="2">
    <source>
        <dbReference type="EMBL" id="CAH9108439.1"/>
    </source>
</evidence>
<accession>A0AAV0DV86</accession>
<dbReference type="AlphaFoldDB" id="A0AAV0DV86"/>
<organism evidence="2 3">
    <name type="scientific">Cuscuta epithymum</name>
    <dbReference type="NCBI Taxonomy" id="186058"/>
    <lineage>
        <taxon>Eukaryota</taxon>
        <taxon>Viridiplantae</taxon>
        <taxon>Streptophyta</taxon>
        <taxon>Embryophyta</taxon>
        <taxon>Tracheophyta</taxon>
        <taxon>Spermatophyta</taxon>
        <taxon>Magnoliopsida</taxon>
        <taxon>eudicotyledons</taxon>
        <taxon>Gunneridae</taxon>
        <taxon>Pentapetalae</taxon>
        <taxon>asterids</taxon>
        <taxon>lamiids</taxon>
        <taxon>Solanales</taxon>
        <taxon>Convolvulaceae</taxon>
        <taxon>Cuscuteae</taxon>
        <taxon>Cuscuta</taxon>
        <taxon>Cuscuta subgen. Cuscuta</taxon>
    </lineage>
</organism>
<comment type="caution">
    <text evidence="2">The sequence shown here is derived from an EMBL/GenBank/DDBJ whole genome shotgun (WGS) entry which is preliminary data.</text>
</comment>
<keyword evidence="1" id="KW-1133">Transmembrane helix</keyword>
<evidence type="ECO:0000313" key="3">
    <source>
        <dbReference type="Proteomes" id="UP001152523"/>
    </source>
</evidence>
<reference evidence="2" key="1">
    <citation type="submission" date="2022-07" db="EMBL/GenBank/DDBJ databases">
        <authorList>
            <person name="Macas J."/>
            <person name="Novak P."/>
            <person name="Neumann P."/>
        </authorList>
    </citation>
    <scope>NUCLEOTIDE SEQUENCE</scope>
</reference>
<keyword evidence="1" id="KW-0812">Transmembrane</keyword>
<gene>
    <name evidence="2" type="ORF">CEPIT_LOCUS18342</name>
</gene>
<protein>
    <submittedName>
        <fullName evidence="2">Uncharacterized protein</fullName>
    </submittedName>
</protein>
<keyword evidence="3" id="KW-1185">Reference proteome</keyword>
<dbReference type="EMBL" id="CAMAPF010000147">
    <property type="protein sequence ID" value="CAH9108439.1"/>
    <property type="molecule type" value="Genomic_DNA"/>
</dbReference>
<proteinExistence type="predicted"/>
<dbReference type="Proteomes" id="UP001152523">
    <property type="component" value="Unassembled WGS sequence"/>
</dbReference>
<sequence length="198" mass="22652">MVEIRALRRKKMPFLILFGLEIGVFELRKKPGFYSRKIPVGARAGGRLPAASGRLPSCRRQTVGGGPVSRRRPQRAAAFCQKWPPAIFSLADRIPADPGRRRRSSRRPPAVLYGRLPSCLADRWLVSSPCAAGGHRRRPPSVQCRQPSVFSWSRVKARLTSEFSRRRPRRPPFWALIWAPSATFVWQMRLFLLFNFVF</sequence>